<protein>
    <submittedName>
        <fullName evidence="2">Uncharacterized protein</fullName>
    </submittedName>
</protein>
<gene>
    <name evidence="2" type="ORF">C2L64_50110</name>
</gene>
<evidence type="ECO:0000256" key="1">
    <source>
        <dbReference type="SAM" id="SignalP"/>
    </source>
</evidence>
<dbReference type="EMBL" id="CP026109">
    <property type="protein sequence ID" value="AUT76398.1"/>
    <property type="molecule type" value="Genomic_DNA"/>
</dbReference>
<reference evidence="2 3" key="1">
    <citation type="submission" date="2018-01" db="EMBL/GenBank/DDBJ databases">
        <title>Species boundaries and ecological features among Paraburkholderia terrae DSMZ17804T, P. hospita DSMZ17164T and P. caribensis DSMZ13236T.</title>
        <authorList>
            <person name="Pratama A.A."/>
        </authorList>
    </citation>
    <scope>NUCLEOTIDE SEQUENCE [LARGE SCALE GENOMIC DNA]</scope>
    <source>
        <strain evidence="2 3">DSM 17164</strain>
    </source>
</reference>
<proteinExistence type="predicted"/>
<evidence type="ECO:0000313" key="2">
    <source>
        <dbReference type="EMBL" id="AUT76398.1"/>
    </source>
</evidence>
<dbReference type="GeneID" id="55536394"/>
<evidence type="ECO:0000313" key="3">
    <source>
        <dbReference type="Proteomes" id="UP000236649"/>
    </source>
</evidence>
<feature type="signal peptide" evidence="1">
    <location>
        <begin position="1"/>
        <end position="20"/>
    </location>
</feature>
<dbReference type="NCBIfam" id="NF041602">
    <property type="entry name" value="VF_A0006_fam"/>
    <property type="match status" value="1"/>
</dbReference>
<feature type="chain" id="PRO_5042976457" evidence="1">
    <location>
        <begin position="21"/>
        <end position="101"/>
    </location>
</feature>
<dbReference type="Proteomes" id="UP000236649">
    <property type="component" value="Chromosome 5"/>
</dbReference>
<dbReference type="InterPro" id="IPR048087">
    <property type="entry name" value="VF_A0006-like"/>
</dbReference>
<organism evidence="2 3">
    <name type="scientific">Paraburkholderia hospita</name>
    <dbReference type="NCBI Taxonomy" id="169430"/>
    <lineage>
        <taxon>Bacteria</taxon>
        <taxon>Pseudomonadati</taxon>
        <taxon>Pseudomonadota</taxon>
        <taxon>Betaproteobacteria</taxon>
        <taxon>Burkholderiales</taxon>
        <taxon>Burkholderiaceae</taxon>
        <taxon>Paraburkholderia</taxon>
    </lineage>
</organism>
<dbReference type="AlphaFoldDB" id="A0AAN1JN17"/>
<keyword evidence="1" id="KW-0732">Signal</keyword>
<sequence length="101" mass="11106">MRSLCIALVLATCVSSSARADEFDGQDNDNAFRQCVAQSARSTGSMLVFQIMQNACLKLYRQSSMMSDAEKGYYACLLRSLQGVNNDIYAQMAAKACGDRR</sequence>
<dbReference type="KEGG" id="phs:C2L64_50110"/>
<name>A0AAN1JN17_9BURK</name>
<accession>A0AAN1JN17</accession>
<dbReference type="RefSeq" id="WP_086919313.1">
    <property type="nucleotide sequence ID" value="NZ_CADFGJ010000014.1"/>
</dbReference>